<evidence type="ECO:0008006" key="3">
    <source>
        <dbReference type="Google" id="ProtNLM"/>
    </source>
</evidence>
<organism evidence="1 2">
    <name type="scientific">Mycolicibacterium septicum DSM 44393</name>
    <dbReference type="NCBI Taxonomy" id="1341646"/>
    <lineage>
        <taxon>Bacteria</taxon>
        <taxon>Bacillati</taxon>
        <taxon>Actinomycetota</taxon>
        <taxon>Actinomycetes</taxon>
        <taxon>Mycobacteriales</taxon>
        <taxon>Mycobacteriaceae</taxon>
        <taxon>Mycolicibacterium</taxon>
    </lineage>
</organism>
<proteinExistence type="predicted"/>
<reference evidence="1 2" key="1">
    <citation type="submission" date="2020-04" db="EMBL/GenBank/DDBJ databases">
        <title>MicrobeNet Type strains.</title>
        <authorList>
            <person name="Nicholson A.C."/>
        </authorList>
    </citation>
    <scope>NUCLEOTIDE SEQUENCE [LARGE SCALE GENOMIC DNA]</scope>
    <source>
        <strain evidence="1 2">ATCC 700731</strain>
    </source>
</reference>
<name>A0A7X6MUB1_9MYCO</name>
<gene>
    <name evidence="1" type="ORF">HGA11_29090</name>
</gene>
<accession>A0A7X6MUB1</accession>
<dbReference type="AlphaFoldDB" id="A0A7X6MUB1"/>
<dbReference type="RefSeq" id="WP_044524518.1">
    <property type="nucleotide sequence ID" value="NZ_HG322954.1"/>
</dbReference>
<protein>
    <recommendedName>
        <fullName evidence="3">HNH nuclease domain-containing protein</fullName>
    </recommendedName>
</protein>
<dbReference type="EMBL" id="JAAXPJ010000015">
    <property type="protein sequence ID" value="NKZ15032.1"/>
    <property type="molecule type" value="Genomic_DNA"/>
</dbReference>
<sequence length="170" mass="19184">MLWVDEEVHAAECRRFDASVVRGPSEDDCDIWVKAIGGDGYGRFYITRNGRGSCVRPHRYALARALRRPLAPAVFGLHGCNNPLCVKVSADRKHVYEGDQKENMIWMARARRGSSGPGLRRDRLADRRARSVALREAVRQGWDRAAINDVLQRGQEPGLFDVNRLSPDEV</sequence>
<evidence type="ECO:0000313" key="1">
    <source>
        <dbReference type="EMBL" id="NKZ15032.1"/>
    </source>
</evidence>
<dbReference type="Proteomes" id="UP000518188">
    <property type="component" value="Unassembled WGS sequence"/>
</dbReference>
<comment type="caution">
    <text evidence="1">The sequence shown here is derived from an EMBL/GenBank/DDBJ whole genome shotgun (WGS) entry which is preliminary data.</text>
</comment>
<evidence type="ECO:0000313" key="2">
    <source>
        <dbReference type="Proteomes" id="UP000518188"/>
    </source>
</evidence>